<dbReference type="InterPro" id="IPR005111">
    <property type="entry name" value="MoeA_C_domain_IV"/>
</dbReference>
<dbReference type="UniPathway" id="UPA00344"/>
<dbReference type="Gene3D" id="3.40.980.10">
    <property type="entry name" value="MoaB/Mog-like domain"/>
    <property type="match status" value="1"/>
</dbReference>
<dbReference type="Gene3D" id="2.170.190.11">
    <property type="entry name" value="Molybdopterin biosynthesis moea protein, domain 3"/>
    <property type="match status" value="1"/>
</dbReference>
<dbReference type="AlphaFoldDB" id="A0A0H2YTL7"/>
<dbReference type="EMBL" id="CP000246">
    <property type="protein sequence ID" value="ABG84422.1"/>
    <property type="molecule type" value="Genomic_DNA"/>
</dbReference>
<dbReference type="KEGG" id="cpf:CPF_2048"/>
<comment type="similarity">
    <text evidence="3 9">Belongs to the MoeA family.</text>
</comment>
<comment type="cofactor">
    <cofactor evidence="9">
        <name>Mg(2+)</name>
        <dbReference type="ChEBI" id="CHEBI:18420"/>
    </cofactor>
</comment>
<dbReference type="Pfam" id="PF00994">
    <property type="entry name" value="MoCF_biosynth"/>
    <property type="match status" value="1"/>
</dbReference>
<dbReference type="InterPro" id="IPR036135">
    <property type="entry name" value="MoeA_linker/N_sf"/>
</dbReference>
<dbReference type="SUPFAM" id="SSF53218">
    <property type="entry name" value="Molybdenum cofactor biosynthesis proteins"/>
    <property type="match status" value="1"/>
</dbReference>
<dbReference type="PANTHER" id="PTHR10192">
    <property type="entry name" value="MOLYBDOPTERIN BIOSYNTHESIS PROTEIN"/>
    <property type="match status" value="1"/>
</dbReference>
<evidence type="ECO:0000256" key="5">
    <source>
        <dbReference type="ARBA" id="ARBA00021108"/>
    </source>
</evidence>
<dbReference type="FunFam" id="2.170.190.11:FF:000001">
    <property type="entry name" value="Molybdopterin molybdenumtransferase"/>
    <property type="match status" value="1"/>
</dbReference>
<evidence type="ECO:0000313" key="12">
    <source>
        <dbReference type="Proteomes" id="UP000001823"/>
    </source>
</evidence>
<dbReference type="STRING" id="195103.CPF_2048"/>
<reference evidence="11 12" key="1">
    <citation type="journal article" date="2006" name="Genome Res.">
        <title>Skewed genomic variability in strains of the toxigenic bacterial pathogen, Clostridium perfringens.</title>
        <authorList>
            <person name="Myers G.S."/>
            <person name="Rasko D.A."/>
            <person name="Cheung J.K."/>
            <person name="Ravel J."/>
            <person name="Seshadri R."/>
            <person name="Deboy R.T."/>
            <person name="Ren Q."/>
            <person name="Varga J."/>
            <person name="Awad M.M."/>
            <person name="Brinkac L.M."/>
            <person name="Daugherty S.C."/>
            <person name="Haft D.H."/>
            <person name="Dodson R.J."/>
            <person name="Madupu R."/>
            <person name="Nelson W.C."/>
            <person name="Rosovitz M.J."/>
            <person name="Sullivan S.A."/>
            <person name="Khouri H."/>
            <person name="Dimitrov G.I."/>
            <person name="Watkins K.L."/>
            <person name="Mulligan S."/>
            <person name="Benton J."/>
            <person name="Radune D."/>
            <person name="Fisher D.J."/>
            <person name="Atkins H.S."/>
            <person name="Hiscox T."/>
            <person name="Jost B.H."/>
            <person name="Billington S.J."/>
            <person name="Songer J.G."/>
            <person name="McClane B.A."/>
            <person name="Titball R.W."/>
            <person name="Rood J.I."/>
            <person name="Melville S.B."/>
            <person name="Paulsen I.T."/>
        </authorList>
    </citation>
    <scope>NUCLEOTIDE SEQUENCE [LARGE SCALE GENOMIC DNA]</scope>
    <source>
        <strain evidence="12">ATCC 13124 / DSM 756 / JCM 1290 / NCIMB 6125 / NCTC 8237 / S 107 / Type A</strain>
    </source>
</reference>
<evidence type="ECO:0000256" key="9">
    <source>
        <dbReference type="RuleBase" id="RU365090"/>
    </source>
</evidence>
<evidence type="ECO:0000256" key="3">
    <source>
        <dbReference type="ARBA" id="ARBA00010763"/>
    </source>
</evidence>
<dbReference type="InterPro" id="IPR036425">
    <property type="entry name" value="MoaB/Mog-like_dom_sf"/>
</dbReference>
<evidence type="ECO:0000256" key="2">
    <source>
        <dbReference type="ARBA" id="ARBA00005046"/>
    </source>
</evidence>
<feature type="domain" description="MoaB/Mog" evidence="10">
    <location>
        <begin position="182"/>
        <end position="320"/>
    </location>
</feature>
<dbReference type="SMART" id="SM00852">
    <property type="entry name" value="MoCF_biosynth"/>
    <property type="match status" value="1"/>
</dbReference>
<keyword evidence="9" id="KW-0479">Metal-binding</keyword>
<proteinExistence type="inferred from homology"/>
<comment type="pathway">
    <text evidence="2 9">Cofactor biosynthesis; molybdopterin biosynthesis.</text>
</comment>
<dbReference type="Pfam" id="PF03454">
    <property type="entry name" value="MoeA_C"/>
    <property type="match status" value="1"/>
</dbReference>
<dbReference type="EC" id="2.10.1.1" evidence="4 9"/>
<dbReference type="Gene3D" id="3.90.105.10">
    <property type="entry name" value="Molybdopterin biosynthesis moea protein, domain 2"/>
    <property type="match status" value="1"/>
</dbReference>
<evidence type="ECO:0000256" key="8">
    <source>
        <dbReference type="ARBA" id="ARBA00047317"/>
    </source>
</evidence>
<evidence type="ECO:0000256" key="1">
    <source>
        <dbReference type="ARBA" id="ARBA00002901"/>
    </source>
</evidence>
<sequence length="406" mass="44862">MKKFIALEEALEILNKNTKALKSEVVSIKDSLKRVLYGDVKSKINNPPFNKSVFDGYAFKSEDSKGTSKENPIELKIVDEIFAGDFSEIEIKHGEAIRIMTGAPIPVGADCVLKQEETERHGDLVKIFKEMKANENISFMGEDIKIGETLIKKGKRLDYADLGIMASSGISEVLVYKKPKVSIISTGDEVCDINSTLKPGKIYDSNLYSLSARIEELGYNVLSMEHVGDNILKIGEAIEKAFEKSDIVFTTGGASVGEKDLMQKVSGSIGFERLFWKIKIKPGSAVVCSKRQEKILISLSGNPNAALTTFELLGKSVLKKLEGEEENINIKREKGVLMDSFNKKSPQRRFLRGNIIYDEKGAKVYITQIKSGNGILSSLLNANCLIEIEKGNEGLNRGEVVNIIKL</sequence>
<dbReference type="eggNOG" id="COG0303">
    <property type="taxonomic scope" value="Bacteria"/>
</dbReference>
<dbReference type="SUPFAM" id="SSF63882">
    <property type="entry name" value="MoeA N-terminal region -like"/>
    <property type="match status" value="1"/>
</dbReference>
<comment type="function">
    <text evidence="1 9">Catalyzes the insertion of molybdate into adenylated molybdopterin with the concomitant release of AMP.</text>
</comment>
<evidence type="ECO:0000256" key="6">
    <source>
        <dbReference type="ARBA" id="ARBA00022505"/>
    </source>
</evidence>
<organism evidence="11 12">
    <name type="scientific">Clostridium perfringens (strain ATCC 13124 / DSM 756 / JCM 1290 / NCIMB 6125 / NCTC 8237 / Type A)</name>
    <dbReference type="NCBI Taxonomy" id="195103"/>
    <lineage>
        <taxon>Bacteria</taxon>
        <taxon>Bacillati</taxon>
        <taxon>Bacillota</taxon>
        <taxon>Clostridia</taxon>
        <taxon>Eubacteriales</taxon>
        <taxon>Clostridiaceae</taxon>
        <taxon>Clostridium</taxon>
    </lineage>
</organism>
<dbReference type="NCBIfam" id="TIGR00177">
    <property type="entry name" value="molyb_syn"/>
    <property type="match status" value="1"/>
</dbReference>
<dbReference type="InterPro" id="IPR005110">
    <property type="entry name" value="MoeA_linker/N"/>
</dbReference>
<dbReference type="GO" id="GO:0005829">
    <property type="term" value="C:cytosol"/>
    <property type="evidence" value="ECO:0007669"/>
    <property type="project" value="TreeGrafter"/>
</dbReference>
<dbReference type="Proteomes" id="UP000001823">
    <property type="component" value="Chromosome"/>
</dbReference>
<dbReference type="InterPro" id="IPR001453">
    <property type="entry name" value="MoaB/Mog_dom"/>
</dbReference>
<dbReference type="GO" id="GO:0061599">
    <property type="term" value="F:molybdopterin molybdotransferase activity"/>
    <property type="evidence" value="ECO:0007669"/>
    <property type="project" value="UniProtKB-UniRule"/>
</dbReference>
<dbReference type="SUPFAM" id="SSF63867">
    <property type="entry name" value="MoeA C-terminal domain-like"/>
    <property type="match status" value="1"/>
</dbReference>
<gene>
    <name evidence="11" type="primary">moeA</name>
    <name evidence="11" type="ordered locus">CPF_2048</name>
</gene>
<dbReference type="RefSeq" id="WP_011590956.1">
    <property type="nucleotide sequence ID" value="NC_008261.1"/>
</dbReference>
<evidence type="ECO:0000259" key="10">
    <source>
        <dbReference type="SMART" id="SM00852"/>
    </source>
</evidence>
<dbReference type="Gene3D" id="2.40.340.10">
    <property type="entry name" value="MoeA, C-terminal, domain IV"/>
    <property type="match status" value="1"/>
</dbReference>
<keyword evidence="12" id="KW-1185">Reference proteome</keyword>
<keyword evidence="7 9" id="KW-0501">Molybdenum cofactor biosynthesis</keyword>
<dbReference type="Pfam" id="PF03453">
    <property type="entry name" value="MoeA_N"/>
    <property type="match status" value="1"/>
</dbReference>
<dbReference type="GO" id="GO:0046872">
    <property type="term" value="F:metal ion binding"/>
    <property type="evidence" value="ECO:0007669"/>
    <property type="project" value="UniProtKB-UniRule"/>
</dbReference>
<dbReference type="NCBIfam" id="NF045515">
    <property type="entry name" value="Glp_gephyrin"/>
    <property type="match status" value="1"/>
</dbReference>
<protein>
    <recommendedName>
        <fullName evidence="5 9">Molybdopterin molybdenumtransferase</fullName>
        <ecNumber evidence="4 9">2.10.1.1</ecNumber>
    </recommendedName>
</protein>
<dbReference type="HOGENOM" id="CLU_010186_7_1_9"/>
<keyword evidence="9" id="KW-0808">Transferase</keyword>
<accession>A0A0H2YTL7</accession>
<dbReference type="InterPro" id="IPR038987">
    <property type="entry name" value="MoeA-like"/>
</dbReference>
<keyword evidence="9" id="KW-0460">Magnesium</keyword>
<comment type="catalytic activity">
    <reaction evidence="8">
        <text>adenylyl-molybdopterin + molybdate = Mo-molybdopterin + AMP + H(+)</text>
        <dbReference type="Rhea" id="RHEA:35047"/>
        <dbReference type="ChEBI" id="CHEBI:15378"/>
        <dbReference type="ChEBI" id="CHEBI:36264"/>
        <dbReference type="ChEBI" id="CHEBI:62727"/>
        <dbReference type="ChEBI" id="CHEBI:71302"/>
        <dbReference type="ChEBI" id="CHEBI:456215"/>
        <dbReference type="EC" id="2.10.1.1"/>
    </reaction>
</comment>
<dbReference type="PaxDb" id="195103-CPF_2048"/>
<keyword evidence="6 9" id="KW-0500">Molybdenum</keyword>
<dbReference type="PANTHER" id="PTHR10192:SF5">
    <property type="entry name" value="GEPHYRIN"/>
    <property type="match status" value="1"/>
</dbReference>
<dbReference type="CDD" id="cd00887">
    <property type="entry name" value="MoeA"/>
    <property type="match status" value="1"/>
</dbReference>
<name>A0A0H2YTL7_CLOP1</name>
<evidence type="ECO:0000256" key="4">
    <source>
        <dbReference type="ARBA" id="ARBA00013269"/>
    </source>
</evidence>
<dbReference type="InterPro" id="IPR036688">
    <property type="entry name" value="MoeA_C_domain_IV_sf"/>
</dbReference>
<evidence type="ECO:0000256" key="7">
    <source>
        <dbReference type="ARBA" id="ARBA00023150"/>
    </source>
</evidence>
<dbReference type="GO" id="GO:0006777">
    <property type="term" value="P:Mo-molybdopterin cofactor biosynthetic process"/>
    <property type="evidence" value="ECO:0007669"/>
    <property type="project" value="UniProtKB-UniRule"/>
</dbReference>
<evidence type="ECO:0000313" key="11">
    <source>
        <dbReference type="EMBL" id="ABG84422.1"/>
    </source>
</evidence>